<evidence type="ECO:0000313" key="6">
    <source>
        <dbReference type="EMBL" id="OEH92791.1"/>
    </source>
</evidence>
<keyword evidence="7" id="KW-1185">Reference proteome</keyword>
<comment type="similarity">
    <text evidence="4">Belongs to the oxidoreductase MdaB family.</text>
</comment>
<evidence type="ECO:0000256" key="2">
    <source>
        <dbReference type="ARBA" id="ARBA00022630"/>
    </source>
</evidence>
<dbReference type="PANTHER" id="PTHR46305:SF3">
    <property type="entry name" value="NADPH:QUINONE OXIDOREDUCTASE MDAB"/>
    <property type="match status" value="1"/>
</dbReference>
<protein>
    <submittedName>
        <fullName evidence="6">Flavodoxin</fullName>
    </submittedName>
</protein>
<accession>A0A1E5LFD8</accession>
<organism evidence="6 7">
    <name type="scientific">Bacillus solimangrovi</name>
    <dbReference type="NCBI Taxonomy" id="1305675"/>
    <lineage>
        <taxon>Bacteria</taxon>
        <taxon>Bacillati</taxon>
        <taxon>Bacillota</taxon>
        <taxon>Bacilli</taxon>
        <taxon>Bacillales</taxon>
        <taxon>Bacillaceae</taxon>
        <taxon>Bacillus</taxon>
    </lineage>
</organism>
<dbReference type="AlphaFoldDB" id="A0A1E5LFD8"/>
<sequence>MSKIFIVNGHEYYDFSPGRLNSTMIQKMIQEFKKHNHEIKTTIVQEGYNIKEEQEKFNWADVIIYQSPVHSFNLPLLFLKYFSELLKHFVTLDTEYGHGGLLQGKKYMFSLTMNAPEYSFGNKEKFFDGKSIDDLFFHVHKLQQFTGMTPLPTFALYDVMHNPDIDVYLSKLQKHLQQTFTLSEIQNI</sequence>
<dbReference type="InterPro" id="IPR029039">
    <property type="entry name" value="Flavoprotein-like_sf"/>
</dbReference>
<comment type="caution">
    <text evidence="6">The sequence shown here is derived from an EMBL/GenBank/DDBJ whole genome shotgun (WGS) entry which is preliminary data.</text>
</comment>
<keyword evidence="2" id="KW-0285">Flavoprotein</keyword>
<feature type="domain" description="Flavodoxin-like fold" evidence="5">
    <location>
        <begin position="2"/>
        <end position="175"/>
    </location>
</feature>
<proteinExistence type="inferred from homology"/>
<dbReference type="PANTHER" id="PTHR46305">
    <property type="match status" value="1"/>
</dbReference>
<evidence type="ECO:0000256" key="4">
    <source>
        <dbReference type="ARBA" id="ARBA00037981"/>
    </source>
</evidence>
<evidence type="ECO:0000313" key="7">
    <source>
        <dbReference type="Proteomes" id="UP000095209"/>
    </source>
</evidence>
<dbReference type="Proteomes" id="UP000095209">
    <property type="component" value="Unassembled WGS sequence"/>
</dbReference>
<dbReference type="OrthoDB" id="9798454at2"/>
<dbReference type="Gene3D" id="3.40.50.360">
    <property type="match status" value="1"/>
</dbReference>
<dbReference type="STRING" id="1305675.BFG57_01995"/>
<dbReference type="SUPFAM" id="SSF52218">
    <property type="entry name" value="Flavoproteins"/>
    <property type="match status" value="1"/>
</dbReference>
<dbReference type="InterPro" id="IPR003680">
    <property type="entry name" value="Flavodoxin_fold"/>
</dbReference>
<gene>
    <name evidence="6" type="ORF">BFG57_01995</name>
</gene>
<evidence type="ECO:0000259" key="5">
    <source>
        <dbReference type="Pfam" id="PF02525"/>
    </source>
</evidence>
<dbReference type="RefSeq" id="WP_069717233.1">
    <property type="nucleotide sequence ID" value="NZ_MJEH01000022.1"/>
</dbReference>
<keyword evidence="3" id="KW-0274">FAD</keyword>
<dbReference type="InterPro" id="IPR052397">
    <property type="entry name" value="NADPH-QR_MdaB"/>
</dbReference>
<dbReference type="EMBL" id="MJEH01000022">
    <property type="protein sequence ID" value="OEH92791.1"/>
    <property type="molecule type" value="Genomic_DNA"/>
</dbReference>
<evidence type="ECO:0000256" key="1">
    <source>
        <dbReference type="ARBA" id="ARBA00001974"/>
    </source>
</evidence>
<reference evidence="6 7" key="1">
    <citation type="submission" date="2016-08" db="EMBL/GenBank/DDBJ databases">
        <title>Genome of Bacillus solimangrovi GH2-4.</title>
        <authorList>
            <person name="Lim S."/>
            <person name="Kim B.-C."/>
        </authorList>
    </citation>
    <scope>NUCLEOTIDE SEQUENCE [LARGE SCALE GENOMIC DNA]</scope>
    <source>
        <strain evidence="6 7">GH2-4</strain>
    </source>
</reference>
<name>A0A1E5LFD8_9BACI</name>
<dbReference type="Pfam" id="PF02525">
    <property type="entry name" value="Flavodoxin_2"/>
    <property type="match status" value="1"/>
</dbReference>
<evidence type="ECO:0000256" key="3">
    <source>
        <dbReference type="ARBA" id="ARBA00022827"/>
    </source>
</evidence>
<comment type="cofactor">
    <cofactor evidence="1">
        <name>FAD</name>
        <dbReference type="ChEBI" id="CHEBI:57692"/>
    </cofactor>
</comment>